<reference evidence="1 2" key="1">
    <citation type="submission" date="2018-12" db="EMBL/GenBank/DDBJ databases">
        <authorList>
            <consortium name="Pathogen Informatics"/>
        </authorList>
    </citation>
    <scope>NUCLEOTIDE SEQUENCE [LARGE SCALE GENOMIC DNA]</scope>
    <source>
        <strain evidence="1 2">NCTC11075</strain>
    </source>
</reference>
<dbReference type="Proteomes" id="UP000270272">
    <property type="component" value="Chromosome"/>
</dbReference>
<evidence type="ECO:0000313" key="1">
    <source>
        <dbReference type="EMBL" id="VEB85234.1"/>
    </source>
</evidence>
<evidence type="ECO:0000313" key="2">
    <source>
        <dbReference type="Proteomes" id="UP000270272"/>
    </source>
</evidence>
<protein>
    <submittedName>
        <fullName evidence="1">Uncharacterized protein</fullName>
    </submittedName>
</protein>
<sequence>MLPLALGEDIHRAIAASGSLERARRRQCDVIFGGKSLLSLCAGSVLLLG</sequence>
<dbReference type="EMBL" id="LR134204">
    <property type="protein sequence ID" value="VEB85234.1"/>
    <property type="molecule type" value="Genomic_DNA"/>
</dbReference>
<accession>A0A447UH30</accession>
<name>A0A447UH30_CITKO</name>
<proteinExistence type="predicted"/>
<dbReference type="AlphaFoldDB" id="A0A447UH30"/>
<gene>
    <name evidence="1" type="ORF">NCTC11075_00706</name>
</gene>
<organism evidence="1 2">
    <name type="scientific">Citrobacter koseri</name>
    <name type="common">Citrobacter diversus</name>
    <dbReference type="NCBI Taxonomy" id="545"/>
    <lineage>
        <taxon>Bacteria</taxon>
        <taxon>Pseudomonadati</taxon>
        <taxon>Pseudomonadota</taxon>
        <taxon>Gammaproteobacteria</taxon>
        <taxon>Enterobacterales</taxon>
        <taxon>Enterobacteriaceae</taxon>
        <taxon>Citrobacter</taxon>
    </lineage>
</organism>